<feature type="domain" description="Zinc finger PHD-type" evidence="8">
    <location>
        <begin position="728"/>
        <end position="773"/>
    </location>
</feature>
<dbReference type="PROSITE" id="PS01359">
    <property type="entry name" value="ZF_PHD_1"/>
    <property type="match status" value="1"/>
</dbReference>
<evidence type="ECO:0000256" key="3">
    <source>
        <dbReference type="ARBA" id="ARBA00022771"/>
    </source>
</evidence>
<dbReference type="GO" id="GO:0031490">
    <property type="term" value="F:chromatin DNA binding"/>
    <property type="evidence" value="ECO:0007669"/>
    <property type="project" value="TreeGrafter"/>
</dbReference>
<accession>A0A292PRQ2</accession>
<feature type="region of interest" description="Disordered" evidence="7">
    <location>
        <begin position="185"/>
        <end position="205"/>
    </location>
</feature>
<reference evidence="9" key="1">
    <citation type="submission" date="2015-10" db="EMBL/GenBank/DDBJ databases">
        <authorList>
            <person name="Regsiter A."/>
            <person name="william w."/>
        </authorList>
    </citation>
    <scope>NUCLEOTIDE SEQUENCE</scope>
    <source>
        <strain evidence="9">Montdore</strain>
    </source>
</reference>
<dbReference type="PANTHER" id="PTHR22597">
    <property type="entry name" value="POLYCOMB GROUP PROTEIN"/>
    <property type="match status" value="1"/>
</dbReference>
<keyword evidence="6" id="KW-0804">Transcription</keyword>
<name>A0A292PRQ2_9PEZI</name>
<proteinExistence type="inferred from homology"/>
<dbReference type="Pfam" id="PF09733">
    <property type="entry name" value="VEFS-Box"/>
    <property type="match status" value="1"/>
</dbReference>
<sequence>MATSESARTKFTGNTSLYVFIARFRPPIFLQRNIETVLRHCELERVEEGDSEVSTPSSETSTLSDPWSRSSTSARSPTRRTESLNQIINRLRPPIPTGGKMEPVLKIEARSLMRKRLHKPRVHSSSSSKLIETARENRALLELIPPVLDDRIRATRITGDRRPFDKPTNIRCRCELTIFEKPDPLRSAQPSNVRRTRSRSKEESSINPLVRYRQFCTITYRSEESARIEMQDPFYIRAGELFVFTNRGPIQSFGLAESYTAEFALQPISTNQPWPPLISDSLGVWDDPTTIQLVGVFHSLPMAPATAHHDLEFRTGETGRLADIQLELDCKWDKQGTIAHGAEAYQLMPSRLPTPVSERGRDCSPVDSPLTCYVFNAPLDDERFHGYLGQPTIRRQHAFTVPRYTCPFCDGREFTNLTSLHFHLTTSHDLFQFKVRSRKATNSLRSNERHENVAEVIVDLAKDPMVGRASDHVPDHRTFRWVKPSEILDVDRILNGDWSWLNERRGMSLQNRREMATGGTLVPFSKKRVNLSDVGDLPVSKRQKYRVPAPMNGLQGLVFIRSRSKRFVYTGEELSESDDDVDEGWLQMEHKEIIEDFTDVARNEMTFMQLWDRHLFLERPIGYSHIPQVLIRFARHQAENMRTSQLLVEFWKHCLNLVQYGIIDTECVAFCMKIIKGEGQWSSAGQAEWGIGLSGPLVLDAPEVAPTKVEDDTDILDCLQTPEINSGFCTCGKPFDKPEMVLCNGDNCKTRWFHRSCINVERSQEGWRCKFCQEEVLQCGS</sequence>
<dbReference type="AlphaFoldDB" id="A0A292PRQ2"/>
<dbReference type="Gene3D" id="3.30.40.10">
    <property type="entry name" value="Zinc/RING finger domain, C3HC4 (zinc finger)"/>
    <property type="match status" value="1"/>
</dbReference>
<dbReference type="Proteomes" id="UP001412239">
    <property type="component" value="Unassembled WGS sequence"/>
</dbReference>
<feature type="compositionally biased region" description="Low complexity" evidence="7">
    <location>
        <begin position="52"/>
        <end position="76"/>
    </location>
</feature>
<evidence type="ECO:0000313" key="10">
    <source>
        <dbReference type="Proteomes" id="UP001412239"/>
    </source>
</evidence>
<dbReference type="GO" id="GO:0005634">
    <property type="term" value="C:nucleus"/>
    <property type="evidence" value="ECO:0007669"/>
    <property type="project" value="TreeGrafter"/>
</dbReference>
<evidence type="ECO:0000313" key="9">
    <source>
        <dbReference type="EMBL" id="CUS09147.1"/>
    </source>
</evidence>
<evidence type="ECO:0000256" key="4">
    <source>
        <dbReference type="ARBA" id="ARBA00022833"/>
    </source>
</evidence>
<evidence type="ECO:0000256" key="6">
    <source>
        <dbReference type="ARBA" id="ARBA00023163"/>
    </source>
</evidence>
<dbReference type="InterPro" id="IPR001965">
    <property type="entry name" value="Znf_PHD"/>
</dbReference>
<gene>
    <name evidence="9" type="ORF">GSTUAT00006755001</name>
</gene>
<keyword evidence="10" id="KW-1185">Reference proteome</keyword>
<dbReference type="CDD" id="cd21552">
    <property type="entry name" value="VEFS-box_ctSUZ12-like"/>
    <property type="match status" value="1"/>
</dbReference>
<evidence type="ECO:0000259" key="8">
    <source>
        <dbReference type="SMART" id="SM00249"/>
    </source>
</evidence>
<comment type="similarity">
    <text evidence="1">Belongs to the VEFS (VRN2-EMF2-FIS2-SU(Z)12) family.</text>
</comment>
<keyword evidence="2" id="KW-0479">Metal-binding</keyword>
<protein>
    <recommendedName>
        <fullName evidence="8">Zinc finger PHD-type domain-containing protein</fullName>
    </recommendedName>
</protein>
<evidence type="ECO:0000256" key="1">
    <source>
        <dbReference type="ARBA" id="ARBA00007416"/>
    </source>
</evidence>
<evidence type="ECO:0000256" key="2">
    <source>
        <dbReference type="ARBA" id="ARBA00022723"/>
    </source>
</evidence>
<keyword evidence="4" id="KW-0862">Zinc</keyword>
<dbReference type="SMART" id="SM00249">
    <property type="entry name" value="PHD"/>
    <property type="match status" value="1"/>
</dbReference>
<dbReference type="EMBL" id="LN891096">
    <property type="protein sequence ID" value="CUS09147.1"/>
    <property type="molecule type" value="Genomic_DNA"/>
</dbReference>
<dbReference type="InterPro" id="IPR013083">
    <property type="entry name" value="Znf_RING/FYVE/PHD"/>
</dbReference>
<keyword evidence="3" id="KW-0863">Zinc-finger</keyword>
<organism evidence="9 10">
    <name type="scientific">Tuber aestivum</name>
    <name type="common">summer truffle</name>
    <dbReference type="NCBI Taxonomy" id="59557"/>
    <lineage>
        <taxon>Eukaryota</taxon>
        <taxon>Fungi</taxon>
        <taxon>Dikarya</taxon>
        <taxon>Ascomycota</taxon>
        <taxon>Pezizomycotina</taxon>
        <taxon>Pezizomycetes</taxon>
        <taxon>Pezizales</taxon>
        <taxon>Tuberaceae</taxon>
        <taxon>Tuber</taxon>
    </lineage>
</organism>
<dbReference type="SUPFAM" id="SSF57903">
    <property type="entry name" value="FYVE/PHD zinc finger"/>
    <property type="match status" value="1"/>
</dbReference>
<keyword evidence="5" id="KW-0805">Transcription regulation</keyword>
<dbReference type="InterPro" id="IPR011011">
    <property type="entry name" value="Znf_FYVE_PHD"/>
</dbReference>
<dbReference type="InterPro" id="IPR019786">
    <property type="entry name" value="Zinc_finger_PHD-type_CS"/>
</dbReference>
<evidence type="ECO:0000256" key="5">
    <source>
        <dbReference type="ARBA" id="ARBA00023015"/>
    </source>
</evidence>
<feature type="region of interest" description="Disordered" evidence="7">
    <location>
        <begin position="46"/>
        <end position="83"/>
    </location>
</feature>
<evidence type="ECO:0000256" key="7">
    <source>
        <dbReference type="SAM" id="MobiDB-lite"/>
    </source>
</evidence>
<dbReference type="PANTHER" id="PTHR22597:SF0">
    <property type="entry name" value="POLYCOMB PROTEIN SUZ12"/>
    <property type="match status" value="1"/>
</dbReference>
<dbReference type="GO" id="GO:0008270">
    <property type="term" value="F:zinc ion binding"/>
    <property type="evidence" value="ECO:0007669"/>
    <property type="project" value="UniProtKB-KW"/>
</dbReference>
<dbReference type="InterPro" id="IPR019135">
    <property type="entry name" value="Polycomb_protein_VEFS-Box"/>
</dbReference>